<feature type="transmembrane region" description="Helical" evidence="1">
    <location>
        <begin position="64"/>
        <end position="86"/>
    </location>
</feature>
<protein>
    <recommendedName>
        <fullName evidence="4">Photosynthetic complex assembly protein 2</fullName>
    </recommendedName>
</protein>
<keyword evidence="1" id="KW-0812">Transmembrane</keyword>
<dbReference type="InterPro" id="IPR017496">
    <property type="entry name" value="Photo_alph_chp2"/>
</dbReference>
<reference evidence="3" key="1">
    <citation type="submission" date="2019-03" db="EMBL/GenBank/DDBJ databases">
        <title>Aquabacterium pictum sp.nov., the first bacteriochlorophyll a-containing freshwater bacterium in the genus Aquabacterium of the class Betaproteobacteria.</title>
        <authorList>
            <person name="Hirose S."/>
            <person name="Tank M."/>
            <person name="Hara E."/>
            <person name="Tamaki H."/>
            <person name="Takaichi S."/>
            <person name="Haruta S."/>
            <person name="Hanada S."/>
        </authorList>
    </citation>
    <scope>NUCLEOTIDE SEQUENCE [LARGE SCALE GENOMIC DNA]</scope>
    <source>
        <strain evidence="3">W35</strain>
    </source>
</reference>
<proteinExistence type="predicted"/>
<organism evidence="2 3">
    <name type="scientific">Pseudaquabacterium pictum</name>
    <dbReference type="NCBI Taxonomy" id="2315236"/>
    <lineage>
        <taxon>Bacteria</taxon>
        <taxon>Pseudomonadati</taxon>
        <taxon>Pseudomonadota</taxon>
        <taxon>Betaproteobacteria</taxon>
        <taxon>Burkholderiales</taxon>
        <taxon>Sphaerotilaceae</taxon>
        <taxon>Pseudaquabacterium</taxon>
    </lineage>
</organism>
<evidence type="ECO:0000313" key="2">
    <source>
        <dbReference type="EMBL" id="GCL65389.1"/>
    </source>
</evidence>
<dbReference type="RefSeq" id="WP_137735105.1">
    <property type="nucleotide sequence ID" value="NZ_BJCL01000016.1"/>
</dbReference>
<comment type="caution">
    <text evidence="2">The sequence shown here is derived from an EMBL/GenBank/DDBJ whole genome shotgun (WGS) entry which is preliminary data.</text>
</comment>
<dbReference type="Proteomes" id="UP000301751">
    <property type="component" value="Unassembled WGS sequence"/>
</dbReference>
<sequence>MSELGLPLLYTLFAWWFSTGVILYLDGLPPRTFPLTLQAATLVLGAALYALVHTRNDTSVAGAYCAFTCALLVWAWQEVAFLLGVVTGPRRTACPPGATGWRRTGFAIQAVLYHELALIVLAIGVVACVGPGENRVGVWTFMALWGMRQSAKLNIFLGVRNIGDNFLPPHLRYMASYFKRAPMNPLFPLSVTLATGAAVLVWWRLIEGPLTPFETAGLSLVGTMLALGALEHWLLVLPLPSEALWRWSMKSHRKSAAAAPAVPAATLPTKAG</sequence>
<evidence type="ECO:0008006" key="4">
    <source>
        <dbReference type="Google" id="ProtNLM"/>
    </source>
</evidence>
<keyword evidence="3" id="KW-1185">Reference proteome</keyword>
<evidence type="ECO:0000256" key="1">
    <source>
        <dbReference type="SAM" id="Phobius"/>
    </source>
</evidence>
<dbReference type="EMBL" id="BJCL01000016">
    <property type="protein sequence ID" value="GCL65389.1"/>
    <property type="molecule type" value="Genomic_DNA"/>
</dbReference>
<dbReference type="OrthoDB" id="152369at2"/>
<feature type="transmembrane region" description="Helical" evidence="1">
    <location>
        <begin position="218"/>
        <end position="239"/>
    </location>
</feature>
<gene>
    <name evidence="2" type="ORF">AQPW35_44700</name>
</gene>
<keyword evidence="1" id="KW-0472">Membrane</keyword>
<dbReference type="NCBIfam" id="TIGR03055">
    <property type="entry name" value="photo_alph_chp2"/>
    <property type="match status" value="1"/>
</dbReference>
<feature type="transmembrane region" description="Helical" evidence="1">
    <location>
        <begin position="7"/>
        <end position="25"/>
    </location>
</feature>
<name>A0A480AUM2_9BURK</name>
<keyword evidence="1" id="KW-1133">Transmembrane helix</keyword>
<accession>A0A480AUM2</accession>
<feature type="transmembrane region" description="Helical" evidence="1">
    <location>
        <begin position="106"/>
        <end position="129"/>
    </location>
</feature>
<dbReference type="AlphaFoldDB" id="A0A480AUM2"/>
<dbReference type="Pfam" id="PF12291">
    <property type="entry name" value="DUF3623"/>
    <property type="match status" value="1"/>
</dbReference>
<feature type="transmembrane region" description="Helical" evidence="1">
    <location>
        <begin position="31"/>
        <end position="52"/>
    </location>
</feature>
<evidence type="ECO:0000313" key="3">
    <source>
        <dbReference type="Proteomes" id="UP000301751"/>
    </source>
</evidence>
<feature type="transmembrane region" description="Helical" evidence="1">
    <location>
        <begin position="186"/>
        <end position="206"/>
    </location>
</feature>